<evidence type="ECO:0000313" key="1">
    <source>
        <dbReference type="Proteomes" id="UP000887572"/>
    </source>
</evidence>
<sequence>MSSGRRICMARLNVPKSLLSPNFQLPSFFRVRSSDCLSIRGLLATRLRVYSSNFRRLPVDSSRHQQVAHICPHSPHYFRLCSPNVFHCTDPPPPGVHSADVRSLLVTHYQFIHLTGFWDWMVELTDSLYPSSSYGWMMVE</sequence>
<dbReference type="Proteomes" id="UP000887572">
    <property type="component" value="Unplaced"/>
</dbReference>
<dbReference type="WBParaSite" id="Gr19_v10_g11238.t1">
    <property type="protein sequence ID" value="Gr19_v10_g11238.t1"/>
    <property type="gene ID" value="Gr19_v10_g11238"/>
</dbReference>
<name>A0A914GU68_GLORO</name>
<evidence type="ECO:0000313" key="2">
    <source>
        <dbReference type="WBParaSite" id="Gr19_v10_g11238.t1"/>
    </source>
</evidence>
<reference evidence="2" key="1">
    <citation type="submission" date="2022-11" db="UniProtKB">
        <authorList>
            <consortium name="WormBaseParasite"/>
        </authorList>
    </citation>
    <scope>IDENTIFICATION</scope>
</reference>
<dbReference type="AlphaFoldDB" id="A0A914GU68"/>
<accession>A0A914GU68</accession>
<keyword evidence="1" id="KW-1185">Reference proteome</keyword>
<organism evidence="1 2">
    <name type="scientific">Globodera rostochiensis</name>
    <name type="common">Golden nematode worm</name>
    <name type="synonym">Heterodera rostochiensis</name>
    <dbReference type="NCBI Taxonomy" id="31243"/>
    <lineage>
        <taxon>Eukaryota</taxon>
        <taxon>Metazoa</taxon>
        <taxon>Ecdysozoa</taxon>
        <taxon>Nematoda</taxon>
        <taxon>Chromadorea</taxon>
        <taxon>Rhabditida</taxon>
        <taxon>Tylenchina</taxon>
        <taxon>Tylenchomorpha</taxon>
        <taxon>Tylenchoidea</taxon>
        <taxon>Heteroderidae</taxon>
        <taxon>Heteroderinae</taxon>
        <taxon>Globodera</taxon>
    </lineage>
</organism>
<proteinExistence type="predicted"/>
<protein>
    <submittedName>
        <fullName evidence="2">Uncharacterized protein</fullName>
    </submittedName>
</protein>